<dbReference type="Proteomes" id="UP000010552">
    <property type="component" value="Unassembled WGS sequence"/>
</dbReference>
<proteinExistence type="predicted"/>
<accession>L5K283</accession>
<gene>
    <name evidence="1" type="ORF">PAL_GLEAN10023137</name>
</gene>
<evidence type="ECO:0000313" key="2">
    <source>
        <dbReference type="Proteomes" id="UP000010552"/>
    </source>
</evidence>
<protein>
    <submittedName>
        <fullName evidence="1">Uncharacterized protein</fullName>
    </submittedName>
</protein>
<name>L5K283_PTEAL</name>
<dbReference type="AlphaFoldDB" id="L5K283"/>
<keyword evidence="2" id="KW-1185">Reference proteome</keyword>
<dbReference type="InParanoid" id="L5K283"/>
<evidence type="ECO:0000313" key="1">
    <source>
        <dbReference type="EMBL" id="ELK05685.1"/>
    </source>
</evidence>
<reference evidence="2" key="1">
    <citation type="journal article" date="2013" name="Science">
        <title>Comparative analysis of bat genomes provides insight into the evolution of flight and immunity.</title>
        <authorList>
            <person name="Zhang G."/>
            <person name="Cowled C."/>
            <person name="Shi Z."/>
            <person name="Huang Z."/>
            <person name="Bishop-Lilly K.A."/>
            <person name="Fang X."/>
            <person name="Wynne J.W."/>
            <person name="Xiong Z."/>
            <person name="Baker M.L."/>
            <person name="Zhao W."/>
            <person name="Tachedjian M."/>
            <person name="Zhu Y."/>
            <person name="Zhou P."/>
            <person name="Jiang X."/>
            <person name="Ng J."/>
            <person name="Yang L."/>
            <person name="Wu L."/>
            <person name="Xiao J."/>
            <person name="Feng Y."/>
            <person name="Chen Y."/>
            <person name="Sun X."/>
            <person name="Zhang Y."/>
            <person name="Marsh G.A."/>
            <person name="Crameri G."/>
            <person name="Broder C.C."/>
            <person name="Frey K.G."/>
            <person name="Wang L.F."/>
            <person name="Wang J."/>
        </authorList>
    </citation>
    <scope>NUCLEOTIDE SEQUENCE [LARGE SCALE GENOMIC DNA]</scope>
</reference>
<dbReference type="EMBL" id="KB031041">
    <property type="protein sequence ID" value="ELK05685.1"/>
    <property type="molecule type" value="Genomic_DNA"/>
</dbReference>
<organism evidence="1 2">
    <name type="scientific">Pteropus alecto</name>
    <name type="common">Black flying fox</name>
    <dbReference type="NCBI Taxonomy" id="9402"/>
    <lineage>
        <taxon>Eukaryota</taxon>
        <taxon>Metazoa</taxon>
        <taxon>Chordata</taxon>
        <taxon>Craniata</taxon>
        <taxon>Vertebrata</taxon>
        <taxon>Euteleostomi</taxon>
        <taxon>Mammalia</taxon>
        <taxon>Eutheria</taxon>
        <taxon>Laurasiatheria</taxon>
        <taxon>Chiroptera</taxon>
        <taxon>Yinpterochiroptera</taxon>
        <taxon>Pteropodoidea</taxon>
        <taxon>Pteropodidae</taxon>
        <taxon>Pteropodinae</taxon>
        <taxon>Pteropus</taxon>
    </lineage>
</organism>
<sequence>MDGILRNVENLANVIVWHLSRLLVKSHYARLDFLKMFTVQSYRRMCMKDSLFSMFMVASPEIPPSITVSVSTPGRPVQPMALA</sequence>